<name>A0AAD3D9I2_9STRA</name>
<protein>
    <submittedName>
        <fullName evidence="2">Uncharacterized protein</fullName>
    </submittedName>
</protein>
<dbReference type="AlphaFoldDB" id="A0AAD3D9I2"/>
<comment type="caution">
    <text evidence="2">The sequence shown here is derived from an EMBL/GenBank/DDBJ whole genome shotgun (WGS) entry which is preliminary data.</text>
</comment>
<feature type="compositionally biased region" description="Pro residues" evidence="1">
    <location>
        <begin position="1"/>
        <end position="10"/>
    </location>
</feature>
<sequence>MDTYRTPPPIETSSSQSLAPTMYEQTNSPPLVKRCRKPEHMFSLQETDGRMSLVNEQCTNDASDTSHLDGTIGTSLESIKIPCMDSEARLTRQGENHNHTTPPNMESYAKLGGRQEFLVDPLDTADSQQGIQGSTHVSMKHCQVHKTPVDQEIPLDTSPSFFVPRENQAPPVDLLFLKASDSLLNSFDALEDKAMFSQVSRSVRAAKKNEEVIRDDPVFESEYDVSCPELEAISSQSTLASSISTFGSRPSSVTSNMSRVLPRSRSGFYHPDFHMNWNHCDEQESEDINPDQASLEALGLDRHFFLDAPENSADGDLLHYALGPRISSYHNSYEGTNCHGSPLPKYERPYDHTYPDAWGMGDDVTYDTAREEETVSSLDNSCGYRDKCHFQFKPIHESEACDDLDFLKRDILEVRDRNKFAEEAITLEQQGMQTYPDLEFLVNVPKHNHCRKKPRLSTPKYCPGYSDSMMIENSAVHLNIEDVTPRPSPRRKVPVSSLQEKVSLRKISMDVHVQDQSEMITSRTWHDLYKDEAALATPVTKNGVKNVVTVERNKNVPDNASSNRIIKPKPQKLTGYEMNFEQVPFTREDGPNWSSPQCRNTRAISLDGGAFMLKQPEDTFGGQNSELSYACNNNDIEDNNY</sequence>
<dbReference type="Proteomes" id="UP001054902">
    <property type="component" value="Unassembled WGS sequence"/>
</dbReference>
<gene>
    <name evidence="2" type="ORF">CTEN210_15005</name>
</gene>
<feature type="compositionally biased region" description="Polar residues" evidence="1">
    <location>
        <begin position="11"/>
        <end position="29"/>
    </location>
</feature>
<proteinExistence type="predicted"/>
<accession>A0AAD3D9I2</accession>
<evidence type="ECO:0000313" key="3">
    <source>
        <dbReference type="Proteomes" id="UP001054902"/>
    </source>
</evidence>
<keyword evidence="3" id="KW-1185">Reference proteome</keyword>
<evidence type="ECO:0000313" key="2">
    <source>
        <dbReference type="EMBL" id="GFH58529.1"/>
    </source>
</evidence>
<feature type="region of interest" description="Disordered" evidence="1">
    <location>
        <begin position="1"/>
        <end position="30"/>
    </location>
</feature>
<evidence type="ECO:0000256" key="1">
    <source>
        <dbReference type="SAM" id="MobiDB-lite"/>
    </source>
</evidence>
<organism evidence="2 3">
    <name type="scientific">Chaetoceros tenuissimus</name>
    <dbReference type="NCBI Taxonomy" id="426638"/>
    <lineage>
        <taxon>Eukaryota</taxon>
        <taxon>Sar</taxon>
        <taxon>Stramenopiles</taxon>
        <taxon>Ochrophyta</taxon>
        <taxon>Bacillariophyta</taxon>
        <taxon>Coscinodiscophyceae</taxon>
        <taxon>Chaetocerotophycidae</taxon>
        <taxon>Chaetocerotales</taxon>
        <taxon>Chaetocerotaceae</taxon>
        <taxon>Chaetoceros</taxon>
    </lineage>
</organism>
<reference evidence="2 3" key="1">
    <citation type="journal article" date="2021" name="Sci. Rep.">
        <title>The genome of the diatom Chaetoceros tenuissimus carries an ancient integrated fragment of an extant virus.</title>
        <authorList>
            <person name="Hongo Y."/>
            <person name="Kimura K."/>
            <person name="Takaki Y."/>
            <person name="Yoshida Y."/>
            <person name="Baba S."/>
            <person name="Kobayashi G."/>
            <person name="Nagasaki K."/>
            <person name="Hano T."/>
            <person name="Tomaru Y."/>
        </authorList>
    </citation>
    <scope>NUCLEOTIDE SEQUENCE [LARGE SCALE GENOMIC DNA]</scope>
    <source>
        <strain evidence="2 3">NIES-3715</strain>
    </source>
</reference>
<dbReference type="EMBL" id="BLLK01000062">
    <property type="protein sequence ID" value="GFH58529.1"/>
    <property type="molecule type" value="Genomic_DNA"/>
</dbReference>